<sequence length="63" mass="7543">MQLPLYLRAIKVKEKIICIRKKIHGRYLLIFEWTKVILFFPLAKFNIILTAILMKKNFHIKSG</sequence>
<feature type="transmembrane region" description="Helical" evidence="1">
    <location>
        <begin position="36"/>
        <end position="54"/>
    </location>
</feature>
<comment type="caution">
    <text evidence="2">The sequence shown here is derived from an EMBL/GenBank/DDBJ whole genome shotgun (WGS) entry which is preliminary data.</text>
</comment>
<accession>A0A5J4SZH1</accession>
<keyword evidence="1" id="KW-0472">Membrane</keyword>
<organism evidence="2">
    <name type="scientific">termite gut metagenome</name>
    <dbReference type="NCBI Taxonomy" id="433724"/>
    <lineage>
        <taxon>unclassified sequences</taxon>
        <taxon>metagenomes</taxon>
        <taxon>organismal metagenomes</taxon>
    </lineage>
</organism>
<evidence type="ECO:0000313" key="2">
    <source>
        <dbReference type="EMBL" id="KAA6351328.1"/>
    </source>
</evidence>
<keyword evidence="1" id="KW-1133">Transmembrane helix</keyword>
<evidence type="ECO:0000256" key="1">
    <source>
        <dbReference type="SAM" id="Phobius"/>
    </source>
</evidence>
<protein>
    <submittedName>
        <fullName evidence="2">Uncharacterized protein</fullName>
    </submittedName>
</protein>
<dbReference type="EMBL" id="SNRY01000015">
    <property type="protein sequence ID" value="KAA6351328.1"/>
    <property type="molecule type" value="Genomic_DNA"/>
</dbReference>
<keyword evidence="1" id="KW-0812">Transmembrane</keyword>
<proteinExistence type="predicted"/>
<gene>
    <name evidence="2" type="ORF">EZS27_001291</name>
</gene>
<dbReference type="AlphaFoldDB" id="A0A5J4SZH1"/>
<name>A0A5J4SZH1_9ZZZZ</name>
<reference evidence="2" key="1">
    <citation type="submission" date="2019-03" db="EMBL/GenBank/DDBJ databases">
        <title>Single cell metagenomics reveals metabolic interactions within the superorganism composed of flagellate Streblomastix strix and complex community of Bacteroidetes bacteria on its surface.</title>
        <authorList>
            <person name="Treitli S.C."/>
            <person name="Kolisko M."/>
            <person name="Husnik F."/>
            <person name="Keeling P."/>
            <person name="Hampl V."/>
        </authorList>
    </citation>
    <scope>NUCLEOTIDE SEQUENCE</scope>
    <source>
        <strain evidence="2">STM</strain>
    </source>
</reference>